<feature type="domain" description="AAA+ ATPase" evidence="5">
    <location>
        <begin position="39"/>
        <end position="184"/>
    </location>
</feature>
<dbReference type="Pfam" id="PF13401">
    <property type="entry name" value="AAA_22"/>
    <property type="match status" value="1"/>
</dbReference>
<dbReference type="Gene3D" id="1.10.8.60">
    <property type="match status" value="1"/>
</dbReference>
<dbReference type="Gene3D" id="3.40.50.300">
    <property type="entry name" value="P-loop containing nucleotide triphosphate hydrolases"/>
    <property type="match status" value="1"/>
</dbReference>
<organism evidence="7 8">
    <name type="scientific">Halopelagius longus</name>
    <dbReference type="NCBI Taxonomy" id="1236180"/>
    <lineage>
        <taxon>Archaea</taxon>
        <taxon>Methanobacteriati</taxon>
        <taxon>Methanobacteriota</taxon>
        <taxon>Stenosarchaea group</taxon>
        <taxon>Halobacteria</taxon>
        <taxon>Halobacteriales</taxon>
        <taxon>Haloferacaceae</taxon>
    </lineage>
</organism>
<gene>
    <name evidence="6" type="ORF">DWB78_13525</name>
    <name evidence="7" type="ORF">SAMN05216278_0821</name>
</gene>
<evidence type="ECO:0000256" key="3">
    <source>
        <dbReference type="ARBA" id="ARBA00022741"/>
    </source>
</evidence>
<dbReference type="RefSeq" id="WP_092533287.1">
    <property type="nucleotide sequence ID" value="NZ_FNKQ01000001.1"/>
</dbReference>
<dbReference type="EMBL" id="FNKQ01000001">
    <property type="protein sequence ID" value="SDQ18211.1"/>
    <property type="molecule type" value="Genomic_DNA"/>
</dbReference>
<dbReference type="PANTHER" id="PTHR10763">
    <property type="entry name" value="CELL DIVISION CONTROL PROTEIN 6-RELATED"/>
    <property type="match status" value="1"/>
</dbReference>
<dbReference type="Pfam" id="PF22703">
    <property type="entry name" value="Cdc6_lid"/>
    <property type="match status" value="1"/>
</dbReference>
<protein>
    <submittedName>
        <fullName evidence="6">AAA family ATPase</fullName>
    </submittedName>
    <submittedName>
        <fullName evidence="7">ORC complex protein Cdc6/Orc1</fullName>
    </submittedName>
</protein>
<dbReference type="InterPro" id="IPR027417">
    <property type="entry name" value="P-loop_NTPase"/>
</dbReference>
<keyword evidence="2" id="KW-0235">DNA replication</keyword>
<dbReference type="InterPro" id="IPR049945">
    <property type="entry name" value="AAA_22"/>
</dbReference>
<reference evidence="8" key="1">
    <citation type="submission" date="2016-10" db="EMBL/GenBank/DDBJ databases">
        <authorList>
            <person name="Varghese N."/>
            <person name="Submissions S."/>
        </authorList>
    </citation>
    <scope>NUCLEOTIDE SEQUENCE [LARGE SCALE GENOMIC DNA]</scope>
    <source>
        <strain evidence="8">CGMCC 1.12397</strain>
    </source>
</reference>
<keyword evidence="3" id="KW-0547">Nucleotide-binding</keyword>
<dbReference type="GO" id="GO:0006260">
    <property type="term" value="P:DNA replication"/>
    <property type="evidence" value="ECO:0007669"/>
    <property type="project" value="UniProtKB-KW"/>
</dbReference>
<reference evidence="6 9" key="3">
    <citation type="submission" date="2018-07" db="EMBL/GenBank/DDBJ databases">
        <title>Genome sequence of extremly halophilic archaeon Halopelagius longus strain BC12-B1.</title>
        <authorList>
            <person name="Zhang X."/>
        </authorList>
    </citation>
    <scope>NUCLEOTIDE SEQUENCE [LARGE SCALE GENOMIC DNA]</scope>
    <source>
        <strain evidence="6 9">BC12-B1</strain>
    </source>
</reference>
<evidence type="ECO:0000256" key="4">
    <source>
        <dbReference type="ARBA" id="ARBA00022840"/>
    </source>
</evidence>
<dbReference type="SUPFAM" id="SSF52540">
    <property type="entry name" value="P-loop containing nucleoside triphosphate hydrolases"/>
    <property type="match status" value="1"/>
</dbReference>
<accession>A0A1H0YTG8</accession>
<evidence type="ECO:0000313" key="8">
    <source>
        <dbReference type="Proteomes" id="UP000199289"/>
    </source>
</evidence>
<keyword evidence="4" id="KW-0067">ATP-binding</keyword>
<dbReference type="InterPro" id="IPR055237">
    <property type="entry name" value="Cdc6_lid"/>
</dbReference>
<dbReference type="InterPro" id="IPR003593">
    <property type="entry name" value="AAA+_ATPase"/>
</dbReference>
<dbReference type="Proteomes" id="UP000255421">
    <property type="component" value="Unassembled WGS sequence"/>
</dbReference>
<dbReference type="GO" id="GO:0005524">
    <property type="term" value="F:ATP binding"/>
    <property type="evidence" value="ECO:0007669"/>
    <property type="project" value="UniProtKB-KW"/>
</dbReference>
<evidence type="ECO:0000313" key="7">
    <source>
        <dbReference type="EMBL" id="SDQ18211.1"/>
    </source>
</evidence>
<dbReference type="EMBL" id="QQST01000001">
    <property type="protein sequence ID" value="RDI72659.1"/>
    <property type="molecule type" value="Genomic_DNA"/>
</dbReference>
<evidence type="ECO:0000256" key="2">
    <source>
        <dbReference type="ARBA" id="ARBA00022705"/>
    </source>
</evidence>
<evidence type="ECO:0000313" key="6">
    <source>
        <dbReference type="EMBL" id="RDI72659.1"/>
    </source>
</evidence>
<proteinExistence type="inferred from homology"/>
<evidence type="ECO:0000256" key="1">
    <source>
        <dbReference type="ARBA" id="ARBA00006184"/>
    </source>
</evidence>
<keyword evidence="9" id="KW-1185">Reference proteome</keyword>
<dbReference type="OrthoDB" id="270161at2157"/>
<dbReference type="Proteomes" id="UP000199289">
    <property type="component" value="Unassembled WGS sequence"/>
</dbReference>
<dbReference type="GO" id="GO:0016887">
    <property type="term" value="F:ATP hydrolysis activity"/>
    <property type="evidence" value="ECO:0007669"/>
    <property type="project" value="InterPro"/>
</dbReference>
<evidence type="ECO:0000313" key="9">
    <source>
        <dbReference type="Proteomes" id="UP000255421"/>
    </source>
</evidence>
<evidence type="ECO:0000259" key="5">
    <source>
        <dbReference type="SMART" id="SM00382"/>
    </source>
</evidence>
<sequence>MITDARVLQPEFTPKEVEHRNQEVNVLSNALKPIMHKEPGETSLLLGPSGAGKTCIARFTTERLRENVLNINSQYINCWQDYTRFRVLYRVLDGIGKTVDIHRRSTPTDELLNRLRNYDGPHYVVILDEVDQLEDKSVLYDLYETRGITAILITNREEDLFSYLDDRLSSRFQSCVRINFDKYHLDELVSILEARTRWGLTEDAIGKPQLALIADAAAGDARIAIGILRNAARQAQQAGQDHITSNIVEDAVPDGRAEVRRKAVEKLRQHQRVLFEILEEEGETNPGELYDEYCRRVDNPKTKRTVRNYLQKMEHYRLVVADGEKRARTYRPRTDLS</sequence>
<dbReference type="AlphaFoldDB" id="A0A1H0YTG8"/>
<comment type="similarity">
    <text evidence="1">Belongs to the CDC6/cdc18 family.</text>
</comment>
<name>A0A1H0YTG8_9EURY</name>
<dbReference type="PANTHER" id="PTHR10763:SF22">
    <property type="entry name" value="ORC1-TYPE DNA REPLICATION PROTEIN"/>
    <property type="match status" value="1"/>
</dbReference>
<dbReference type="InterPro" id="IPR050311">
    <property type="entry name" value="ORC1/CDC6"/>
</dbReference>
<dbReference type="SMART" id="SM00382">
    <property type="entry name" value="AAA"/>
    <property type="match status" value="1"/>
</dbReference>
<reference evidence="7" key="2">
    <citation type="submission" date="2016-10" db="EMBL/GenBank/DDBJ databases">
        <authorList>
            <person name="de Groot N.N."/>
        </authorList>
    </citation>
    <scope>NUCLEOTIDE SEQUENCE [LARGE SCALE GENOMIC DNA]</scope>
    <source>
        <strain evidence="7">CGMCC 1.12397</strain>
    </source>
</reference>